<sequence>MVTRIIDAPMPNLFTLIAPLALALSNGGDRVVENTGEAPICGGQAWSQSRTADRSISPLPLSSAAPGWSPLLEAPRPAGANQVRIEGRVILRISPAPAPMRQSLMAETTPASRPRLVERPFAKCVEAKRIGGVAERGDRLMLFLRDRRTLSAQLEKGCSPREFYQGFYMEPSDDGMLCVDRDRLMSRSGAKCQVSRLREMVIQTGD</sequence>
<keyword evidence="2" id="KW-1185">Reference proteome</keyword>
<evidence type="ECO:0000313" key="1">
    <source>
        <dbReference type="EMBL" id="MXO50639.1"/>
    </source>
</evidence>
<accession>A0A844XZ89</accession>
<comment type="caution">
    <text evidence="1">The sequence shown here is derived from an EMBL/GenBank/DDBJ whole genome shotgun (WGS) entry which is preliminary data.</text>
</comment>
<name>A0A844XZ89_9SPHN</name>
<dbReference type="AlphaFoldDB" id="A0A844XZ89"/>
<organism evidence="1 2">
    <name type="scientific">Qipengyuania gaetbuli</name>
    <dbReference type="NCBI Taxonomy" id="266952"/>
    <lineage>
        <taxon>Bacteria</taxon>
        <taxon>Pseudomonadati</taxon>
        <taxon>Pseudomonadota</taxon>
        <taxon>Alphaproteobacteria</taxon>
        <taxon>Sphingomonadales</taxon>
        <taxon>Erythrobacteraceae</taxon>
        <taxon>Qipengyuania</taxon>
    </lineage>
</organism>
<dbReference type="RefSeq" id="WP_234033843.1">
    <property type="nucleotide sequence ID" value="NZ_WTYF01000004.1"/>
</dbReference>
<gene>
    <name evidence="1" type="ORF">GRI42_04890</name>
</gene>
<proteinExistence type="predicted"/>
<protein>
    <submittedName>
        <fullName evidence="1">Uncharacterized protein</fullName>
    </submittedName>
</protein>
<dbReference type="EMBL" id="WTYF01000004">
    <property type="protein sequence ID" value="MXO50639.1"/>
    <property type="molecule type" value="Genomic_DNA"/>
</dbReference>
<evidence type="ECO:0000313" key="2">
    <source>
        <dbReference type="Proteomes" id="UP000444185"/>
    </source>
</evidence>
<reference evidence="1 2" key="1">
    <citation type="submission" date="2019-12" db="EMBL/GenBank/DDBJ databases">
        <title>Genomic-based taxomic classification of the family Erythrobacteraceae.</title>
        <authorList>
            <person name="Xu L."/>
        </authorList>
    </citation>
    <scope>NUCLEOTIDE SEQUENCE [LARGE SCALE GENOMIC DNA]</scope>
    <source>
        <strain evidence="1 2">DSM 16225</strain>
    </source>
</reference>
<dbReference type="Proteomes" id="UP000444185">
    <property type="component" value="Unassembled WGS sequence"/>
</dbReference>